<dbReference type="SUPFAM" id="SSF109854">
    <property type="entry name" value="DinB/YfiT-like putative metalloenzymes"/>
    <property type="match status" value="1"/>
</dbReference>
<dbReference type="Proteomes" id="UP000037755">
    <property type="component" value="Unassembled WGS sequence"/>
</dbReference>
<keyword evidence="2 3" id="KW-0479">Metal-binding</keyword>
<feature type="binding site" evidence="3">
    <location>
        <position position="144"/>
    </location>
    <ligand>
        <name>a divalent metal cation</name>
        <dbReference type="ChEBI" id="CHEBI:60240"/>
    </ligand>
</feature>
<comment type="similarity">
    <text evidence="1">Belongs to the DinB family.</text>
</comment>
<dbReference type="OrthoDB" id="119432at2"/>
<dbReference type="EMBL" id="LIYD01000005">
    <property type="protein sequence ID" value="KOS07196.1"/>
    <property type="molecule type" value="Genomic_DNA"/>
</dbReference>
<accession>A0A0M9VIZ5</accession>
<dbReference type="STRING" id="1202724.AM493_14970"/>
<evidence type="ECO:0000256" key="1">
    <source>
        <dbReference type="ARBA" id="ARBA00008635"/>
    </source>
</evidence>
<dbReference type="Pfam" id="PF05163">
    <property type="entry name" value="DinB"/>
    <property type="match status" value="1"/>
</dbReference>
<keyword evidence="5" id="KW-1185">Reference proteome</keyword>
<comment type="caution">
    <text evidence="4">The sequence shown here is derived from an EMBL/GenBank/DDBJ whole genome shotgun (WGS) entry which is preliminary data.</text>
</comment>
<sequence length="167" mass="18903">METTAITAGIISSEQLFNHWQGHRGLTRRVIEAFPEKELFEFSIGGMRTFALQAMEIIDLTGPGIKGLATGDWGNEMMAHMSGEGLPKTKAELLELWDEATSRLETYWPQIPAGDYERKIKIFGQWDGTVLSAIQYFMDNEIHHRGQGYVYLRAIGGIEPPAFWDRP</sequence>
<dbReference type="PATRIC" id="fig|1202724.3.peg.3110"/>
<dbReference type="GO" id="GO:0046872">
    <property type="term" value="F:metal ion binding"/>
    <property type="evidence" value="ECO:0007669"/>
    <property type="project" value="UniProtKB-KW"/>
</dbReference>
<dbReference type="RefSeq" id="WP_054408842.1">
    <property type="nucleotide sequence ID" value="NZ_FOYA01000018.1"/>
</dbReference>
<organism evidence="4 5">
    <name type="scientific">Flavobacterium akiainvivens</name>
    <dbReference type="NCBI Taxonomy" id="1202724"/>
    <lineage>
        <taxon>Bacteria</taxon>
        <taxon>Pseudomonadati</taxon>
        <taxon>Bacteroidota</taxon>
        <taxon>Flavobacteriia</taxon>
        <taxon>Flavobacteriales</taxon>
        <taxon>Flavobacteriaceae</taxon>
        <taxon>Flavobacterium</taxon>
    </lineage>
</organism>
<proteinExistence type="inferred from homology"/>
<dbReference type="InterPro" id="IPR034660">
    <property type="entry name" value="DinB/YfiT-like"/>
</dbReference>
<reference evidence="4 5" key="1">
    <citation type="submission" date="2015-08" db="EMBL/GenBank/DDBJ databases">
        <title>Whole genome sequence of Flavobacterium akiainvivens IK-1T, from decaying Wikstroemia oahuensis, an endemic Hawaiian shrub.</title>
        <authorList>
            <person name="Wan X."/>
            <person name="Hou S."/>
            <person name="Saito J."/>
            <person name="Donachie S."/>
        </authorList>
    </citation>
    <scope>NUCLEOTIDE SEQUENCE [LARGE SCALE GENOMIC DNA]</scope>
    <source>
        <strain evidence="4 5">IK-1</strain>
    </source>
</reference>
<gene>
    <name evidence="4" type="ORF">AM493_14970</name>
</gene>
<evidence type="ECO:0000256" key="3">
    <source>
        <dbReference type="PIRSR" id="PIRSR607837-1"/>
    </source>
</evidence>
<evidence type="ECO:0000256" key="2">
    <source>
        <dbReference type="ARBA" id="ARBA00022723"/>
    </source>
</evidence>
<dbReference type="InterPro" id="IPR007837">
    <property type="entry name" value="DinB"/>
</dbReference>
<evidence type="ECO:0000313" key="4">
    <source>
        <dbReference type="EMBL" id="KOS07196.1"/>
    </source>
</evidence>
<name>A0A0M9VIZ5_9FLAO</name>
<evidence type="ECO:0000313" key="5">
    <source>
        <dbReference type="Proteomes" id="UP000037755"/>
    </source>
</evidence>
<dbReference type="Gene3D" id="1.20.120.450">
    <property type="entry name" value="dinb family like domain"/>
    <property type="match status" value="1"/>
</dbReference>
<dbReference type="AlphaFoldDB" id="A0A0M9VIZ5"/>
<protein>
    <submittedName>
        <fullName evidence="4">Damage-inducible protein DinB</fullName>
    </submittedName>
</protein>